<evidence type="ECO:0000313" key="2">
    <source>
        <dbReference type="EMBL" id="VEN38363.1"/>
    </source>
</evidence>
<dbReference type="AlphaFoldDB" id="A0A653BS29"/>
<keyword evidence="1" id="KW-1133">Transmembrane helix</keyword>
<accession>A0A653BS29</accession>
<gene>
    <name evidence="2" type="ORF">CALMAC_LOCUS3279</name>
</gene>
<keyword evidence="3" id="KW-1185">Reference proteome</keyword>
<reference evidence="2 3" key="1">
    <citation type="submission" date="2019-01" db="EMBL/GenBank/DDBJ databases">
        <authorList>
            <person name="Sayadi A."/>
        </authorList>
    </citation>
    <scope>NUCLEOTIDE SEQUENCE [LARGE SCALE GENOMIC DNA]</scope>
</reference>
<sequence length="92" mass="10137">MKQSENIHGWKISETGVSTIVRSVEDGTLHIVAFLDLGIDGLIISAGIPLIVLLIEERGCRVGKEGEISYLQSRKEGGRWHSVEYGSRDCLL</sequence>
<evidence type="ECO:0000313" key="3">
    <source>
        <dbReference type="Proteomes" id="UP000410492"/>
    </source>
</evidence>
<feature type="transmembrane region" description="Helical" evidence="1">
    <location>
        <begin position="31"/>
        <end position="55"/>
    </location>
</feature>
<name>A0A653BS29_CALMS</name>
<keyword evidence="1" id="KW-0812">Transmembrane</keyword>
<evidence type="ECO:0000256" key="1">
    <source>
        <dbReference type="SAM" id="Phobius"/>
    </source>
</evidence>
<dbReference type="EMBL" id="CAACVG010004393">
    <property type="protein sequence ID" value="VEN38363.1"/>
    <property type="molecule type" value="Genomic_DNA"/>
</dbReference>
<keyword evidence="1" id="KW-0472">Membrane</keyword>
<dbReference type="Proteomes" id="UP000410492">
    <property type="component" value="Unassembled WGS sequence"/>
</dbReference>
<proteinExistence type="predicted"/>
<organism evidence="2 3">
    <name type="scientific">Callosobruchus maculatus</name>
    <name type="common">Southern cowpea weevil</name>
    <name type="synonym">Pulse bruchid</name>
    <dbReference type="NCBI Taxonomy" id="64391"/>
    <lineage>
        <taxon>Eukaryota</taxon>
        <taxon>Metazoa</taxon>
        <taxon>Ecdysozoa</taxon>
        <taxon>Arthropoda</taxon>
        <taxon>Hexapoda</taxon>
        <taxon>Insecta</taxon>
        <taxon>Pterygota</taxon>
        <taxon>Neoptera</taxon>
        <taxon>Endopterygota</taxon>
        <taxon>Coleoptera</taxon>
        <taxon>Polyphaga</taxon>
        <taxon>Cucujiformia</taxon>
        <taxon>Chrysomeloidea</taxon>
        <taxon>Chrysomelidae</taxon>
        <taxon>Bruchinae</taxon>
        <taxon>Bruchini</taxon>
        <taxon>Callosobruchus</taxon>
    </lineage>
</organism>
<protein>
    <submittedName>
        <fullName evidence="2">Uncharacterized protein</fullName>
    </submittedName>
</protein>